<keyword evidence="10 26" id="KW-0479">Metal-binding</keyword>
<evidence type="ECO:0000256" key="25">
    <source>
        <dbReference type="PROSITE-ProRule" id="PRU00176"/>
    </source>
</evidence>
<dbReference type="InterPro" id="IPR034261">
    <property type="entry name" value="CNOT4_RRM"/>
</dbReference>
<comment type="subunit">
    <text evidence="19">Interacts with CNOT1 via its C-terminus but does not stably associate with the CCR4-NOT complex. Interacts (via RING domain) with UBE2D2. Interacts with ABCE1, PINK1 and PELO.</text>
</comment>
<dbReference type="GO" id="GO:0008270">
    <property type="term" value="F:zinc ion binding"/>
    <property type="evidence" value="ECO:0007669"/>
    <property type="project" value="UniProtKB-KW"/>
</dbReference>
<evidence type="ECO:0000259" key="30">
    <source>
        <dbReference type="PROSITE" id="PS50102"/>
    </source>
</evidence>
<dbReference type="PROSITE" id="PS50102">
    <property type="entry name" value="RRM"/>
    <property type="match status" value="1"/>
</dbReference>
<evidence type="ECO:0000256" key="2">
    <source>
        <dbReference type="ARBA" id="ARBA00004123"/>
    </source>
</evidence>
<dbReference type="InterPro" id="IPR035979">
    <property type="entry name" value="RBD_domain_sf"/>
</dbReference>
<reference evidence="32" key="2">
    <citation type="journal article" date="2018" name="Biosci. Biotechnol. Biochem.">
        <title>Polysaccharide hydrolase of the hadal zone amphipods Hirondellea gigas.</title>
        <authorList>
            <person name="Kobayashi H."/>
            <person name="Nagahama T."/>
            <person name="Arai W."/>
            <person name="Sasagawa Y."/>
            <person name="Umeda M."/>
            <person name="Hayashi T."/>
            <person name="Nikaido I."/>
            <person name="Watanabe H."/>
            <person name="Oguri K."/>
            <person name="Kitazato H."/>
            <person name="Fujioka K."/>
            <person name="Kido Y."/>
            <person name="Takami H."/>
        </authorList>
    </citation>
    <scope>NUCLEOTIDE SEQUENCE</scope>
    <source>
        <tissue evidence="32">Whole body</tissue>
    </source>
</reference>
<dbReference type="InterPro" id="IPR000571">
    <property type="entry name" value="Znf_CCCH"/>
</dbReference>
<evidence type="ECO:0000256" key="12">
    <source>
        <dbReference type="ARBA" id="ARBA00022786"/>
    </source>
</evidence>
<evidence type="ECO:0000256" key="5">
    <source>
        <dbReference type="ARBA" id="ARBA00012483"/>
    </source>
</evidence>
<dbReference type="GO" id="GO:0005829">
    <property type="term" value="C:cytosol"/>
    <property type="evidence" value="ECO:0007669"/>
    <property type="project" value="UniProtKB-ARBA"/>
</dbReference>
<dbReference type="SUPFAM" id="SSF54928">
    <property type="entry name" value="RNA-binding domain, RBD"/>
    <property type="match status" value="1"/>
</dbReference>
<dbReference type="InterPro" id="IPR001841">
    <property type="entry name" value="Znf_RING"/>
</dbReference>
<evidence type="ECO:0000256" key="1">
    <source>
        <dbReference type="ARBA" id="ARBA00000900"/>
    </source>
</evidence>
<keyword evidence="16 27" id="KW-0175">Coiled coil</keyword>
<dbReference type="Pfam" id="PF00076">
    <property type="entry name" value="RRM_1"/>
    <property type="match status" value="1"/>
</dbReference>
<evidence type="ECO:0000256" key="15">
    <source>
        <dbReference type="ARBA" id="ARBA00022884"/>
    </source>
</evidence>
<dbReference type="GO" id="GO:0005634">
    <property type="term" value="C:nucleus"/>
    <property type="evidence" value="ECO:0007669"/>
    <property type="project" value="UniProtKB-SubCell"/>
</dbReference>
<evidence type="ECO:0000256" key="21">
    <source>
        <dbReference type="ARBA" id="ARBA00075062"/>
    </source>
</evidence>
<evidence type="ECO:0000256" key="6">
    <source>
        <dbReference type="ARBA" id="ARBA00022481"/>
    </source>
</evidence>
<feature type="domain" description="RING-type" evidence="29">
    <location>
        <begin position="10"/>
        <end position="53"/>
    </location>
</feature>
<feature type="compositionally biased region" description="Polar residues" evidence="28">
    <location>
        <begin position="286"/>
        <end position="296"/>
    </location>
</feature>
<dbReference type="InterPro" id="IPR000504">
    <property type="entry name" value="RRM_dom"/>
</dbReference>
<dbReference type="InterPro" id="IPR003954">
    <property type="entry name" value="RRM_euk-type"/>
</dbReference>
<evidence type="ECO:0000256" key="19">
    <source>
        <dbReference type="ARBA" id="ARBA00062432"/>
    </source>
</evidence>
<keyword evidence="13 26" id="KW-0862">Zinc</keyword>
<dbReference type="InterPro" id="IPR013083">
    <property type="entry name" value="Znf_RING/FYVE/PHD"/>
</dbReference>
<dbReference type="Pfam" id="PF14570">
    <property type="entry name" value="zf-RING_4"/>
    <property type="match status" value="1"/>
</dbReference>
<feature type="domain" description="RRM" evidence="30">
    <location>
        <begin position="105"/>
        <end position="189"/>
    </location>
</feature>
<feature type="compositionally biased region" description="Low complexity" evidence="28">
    <location>
        <begin position="488"/>
        <end position="516"/>
    </location>
</feature>
<evidence type="ECO:0000256" key="10">
    <source>
        <dbReference type="ARBA" id="ARBA00022723"/>
    </source>
</evidence>
<evidence type="ECO:0000256" key="20">
    <source>
        <dbReference type="ARBA" id="ARBA00071435"/>
    </source>
</evidence>
<evidence type="ECO:0000256" key="8">
    <source>
        <dbReference type="ARBA" id="ARBA00022553"/>
    </source>
</evidence>
<keyword evidence="12" id="KW-0833">Ubl conjugation pathway</keyword>
<comment type="subcellular location">
    <subcellularLocation>
        <location evidence="3">Cytoplasm</location>
    </subcellularLocation>
    <subcellularLocation>
        <location evidence="2">Nucleus</location>
    </subcellularLocation>
</comment>
<feature type="compositionally biased region" description="Low complexity" evidence="28">
    <location>
        <begin position="523"/>
        <end position="547"/>
    </location>
</feature>
<evidence type="ECO:0000256" key="22">
    <source>
        <dbReference type="ARBA" id="ARBA00077837"/>
    </source>
</evidence>
<dbReference type="FunFam" id="3.30.70.330:FF:000044">
    <property type="entry name" value="Putative ccr4-not transcription complex subunit 4"/>
    <property type="match status" value="1"/>
</dbReference>
<feature type="compositionally biased region" description="Low complexity" evidence="28">
    <location>
        <begin position="299"/>
        <end position="317"/>
    </location>
</feature>
<dbReference type="GO" id="GO:0016567">
    <property type="term" value="P:protein ubiquitination"/>
    <property type="evidence" value="ECO:0007669"/>
    <property type="project" value="TreeGrafter"/>
</dbReference>
<evidence type="ECO:0000256" key="11">
    <source>
        <dbReference type="ARBA" id="ARBA00022771"/>
    </source>
</evidence>
<dbReference type="CDD" id="cd16618">
    <property type="entry name" value="mRING-HC-C4C4_CNOT4"/>
    <property type="match status" value="1"/>
</dbReference>
<evidence type="ECO:0000256" key="18">
    <source>
        <dbReference type="ARBA" id="ARBA00057081"/>
    </source>
</evidence>
<dbReference type="AlphaFoldDB" id="A0A2P2HWZ5"/>
<evidence type="ECO:0000256" key="16">
    <source>
        <dbReference type="ARBA" id="ARBA00023054"/>
    </source>
</evidence>
<feature type="compositionally biased region" description="Pro residues" evidence="28">
    <location>
        <begin position="1225"/>
        <end position="1235"/>
    </location>
</feature>
<evidence type="ECO:0000256" key="17">
    <source>
        <dbReference type="ARBA" id="ARBA00023242"/>
    </source>
</evidence>
<dbReference type="PANTHER" id="PTHR12603:SF0">
    <property type="entry name" value="CCR4-NOT TRANSCRIPTION COMPLEX SUBUNIT 4"/>
    <property type="match status" value="1"/>
</dbReference>
<feature type="compositionally biased region" description="Low complexity" evidence="28">
    <location>
        <begin position="345"/>
        <end position="359"/>
    </location>
</feature>
<keyword evidence="9" id="KW-0808">Transferase</keyword>
<organism evidence="32">
    <name type="scientific">Hirondellea gigas</name>
    <dbReference type="NCBI Taxonomy" id="1518452"/>
    <lineage>
        <taxon>Eukaryota</taxon>
        <taxon>Metazoa</taxon>
        <taxon>Ecdysozoa</taxon>
        <taxon>Arthropoda</taxon>
        <taxon>Crustacea</taxon>
        <taxon>Multicrustacea</taxon>
        <taxon>Malacostraca</taxon>
        <taxon>Eumalacostraca</taxon>
        <taxon>Peracarida</taxon>
        <taxon>Amphipoda</taxon>
        <taxon>Amphilochidea</taxon>
        <taxon>Lysianassida</taxon>
        <taxon>Lysianassidira</taxon>
        <taxon>Lysianassoidea</taxon>
        <taxon>Lysianassidae</taxon>
        <taxon>Hirondellea</taxon>
    </lineage>
</organism>
<dbReference type="EMBL" id="IACF01000307">
    <property type="protein sequence ID" value="LAB66096.1"/>
    <property type="molecule type" value="mRNA"/>
</dbReference>
<evidence type="ECO:0000313" key="32">
    <source>
        <dbReference type="EMBL" id="LAB66096.1"/>
    </source>
</evidence>
<keyword evidence="8" id="KW-0597">Phosphoprotein</keyword>
<reference evidence="33" key="1">
    <citation type="submission" date="2017-11" db="EMBL/GenBank/DDBJ databases">
        <title>The sensing device of the deep-sea amphipod.</title>
        <authorList>
            <person name="Kobayashi H."/>
            <person name="Nagahama T."/>
            <person name="Arai W."/>
            <person name="Sasagawa Y."/>
            <person name="Umeda M."/>
            <person name="Hayashi T."/>
            <person name="Nikaido I."/>
            <person name="Watanabe H."/>
            <person name="Oguri K."/>
            <person name="Kitazato H."/>
            <person name="Fujioka K."/>
            <person name="Kido Y."/>
            <person name="Takami H."/>
        </authorList>
    </citation>
    <scope>NUCLEOTIDE SEQUENCE</scope>
    <source>
        <tissue evidence="33">Whole body</tissue>
    </source>
</reference>
<evidence type="ECO:0000256" key="4">
    <source>
        <dbReference type="ARBA" id="ARBA00004906"/>
    </source>
</evidence>
<feature type="region of interest" description="Disordered" evidence="28">
    <location>
        <begin position="263"/>
        <end position="578"/>
    </location>
</feature>
<sequence>MVDQVDDCDCPLCMEPLEMDDLNFYPCTCGYQICRFCWHRLRTDENGLCPACRKVYTESPADYKPLTQEELQKIKQEKKHKELQRKQKVTESRKHLANVRVVQKNLVFVVGLSSRLADAETLKRMEYFGKFGKIHKVVINHTTSYAGSQGPSASAYVTYQRAEDALKAISQVNNVHVDGRTLKASLGTTKYCSHFMKNQQCPKNDCMYLHELGDEAASFTKEEMQQGKHQDFERKLQEMYLGAGANRNGGNTGGTEPLIATTATLTSSVTTAPTTNNKRAHKDSMSETSNGPSNVNARGVSVAAATGSGSANSSNNTPTIQPLDSIVLNPGEGWPSLHTGNSKDGSTGSANNATAAHTNGGSGVSAIQSNKKSRKHNSNSTNTNGHVSGSSAVAGVALNGTGSSPRQTPTRDHHHRRQRNEDSSSSSSGGRSSRGGESLSSANSTDSNSTAAVMATTPPIANTPPHDATTNNTEQYNSHATNTDHTHNTTTTTTNTKPNNKSLAQQSSSSSPTNNNKRAKSQSPPNNSTTSPANRNNNHLQRNTNKQNTRHQQQENQNKHQQQQILQREEEAAAEAAAAEVAAAEAAAAASAEQHKQQELIAACEEPEHIDVVAAVPVPSPSMSSEDGQPAASILLNESTSTAVVNGSLTLQEQQQFELQQQHNILAAKTDTATDSSFYADFLTIRNRVNETAPEQPSDNTEWAAQELRRNELLNDGLGSEFWSEMRNERHNEMANTDRIDDELGFDPFEETNKALAEDIIMEKKQKEEEQQRHQLQQQSLQQLQQQQQQHLQQQQTDAQMIRSDIKNFLSANPSLNCHNAARHPPPGFNGVSSLSNFTNNLQQQQNRLEVSKILPFLSGANTSSLGQVQQLNGIVPNRLGNGPPPGLSLLSNLQANNLDGGTLGVVGHPNQLLGALDPSGNSTLAQQPPPPPGLTLPKQQQQEPFVMKELENGLRNAFPSISSLNSLNNINSLNTLNSLNTSVGGGGNSLNTNISPLNTINGLTSLAPLASLSSLNSINTNSASSLNTTINFGVLNGQQQQQNSLSALNSLNAFGGLNLAAAQQQQQQQQNAVNTSGSNTLSNLFNISQQPPLPPPTLLHQIAIHNAQKGWSNNSMGNGGTDLTALDPAIVSSGQLTDSRSDSPPEWLRLVEQQISNSAATSGTAWPSVLPPPQQQQQLQVNNTSASLQQHLVSNSGLQASLLQHHQQQLAAAVQQQQHRQPTAWPPTSPPPGFPSISPMHQPKHKIDNL</sequence>
<feature type="compositionally biased region" description="Low complexity" evidence="28">
    <location>
        <begin position="263"/>
        <end position="275"/>
    </location>
</feature>
<dbReference type="EMBL" id="IACT01000659">
    <property type="protein sequence ID" value="LAC20051.1"/>
    <property type="molecule type" value="mRNA"/>
</dbReference>
<name>A0A2P2HWZ5_9CRUS</name>
<proteinExistence type="evidence at transcript level"/>
<evidence type="ECO:0000259" key="31">
    <source>
        <dbReference type="PROSITE" id="PS50103"/>
    </source>
</evidence>
<keyword evidence="6" id="KW-0488">Methylation</keyword>
<feature type="compositionally biased region" description="Low complexity" evidence="28">
    <location>
        <begin position="554"/>
        <end position="566"/>
    </location>
</feature>
<feature type="compositionally biased region" description="Low complexity" evidence="28">
    <location>
        <begin position="423"/>
        <end position="452"/>
    </location>
</feature>
<dbReference type="SMART" id="SM00361">
    <property type="entry name" value="RRM_1"/>
    <property type="match status" value="1"/>
</dbReference>
<evidence type="ECO:0000256" key="3">
    <source>
        <dbReference type="ARBA" id="ARBA00004496"/>
    </source>
</evidence>
<dbReference type="Gene3D" id="3.30.70.330">
    <property type="match status" value="1"/>
</dbReference>
<keyword evidence="11 26" id="KW-0863">Zinc-finger</keyword>
<evidence type="ECO:0000256" key="26">
    <source>
        <dbReference type="PROSITE-ProRule" id="PRU00723"/>
    </source>
</evidence>
<evidence type="ECO:0000256" key="23">
    <source>
        <dbReference type="ARBA" id="ARBA00083547"/>
    </source>
</evidence>
<keyword evidence="14" id="KW-0832">Ubl conjugation</keyword>
<evidence type="ECO:0000256" key="13">
    <source>
        <dbReference type="ARBA" id="ARBA00022833"/>
    </source>
</evidence>
<keyword evidence="15 25" id="KW-0694">RNA-binding</keyword>
<dbReference type="CDD" id="cd12438">
    <property type="entry name" value="RRM_CNOT4"/>
    <property type="match status" value="1"/>
</dbReference>
<dbReference type="GO" id="GO:0030014">
    <property type="term" value="C:CCR4-NOT complex"/>
    <property type="evidence" value="ECO:0007669"/>
    <property type="project" value="InterPro"/>
</dbReference>
<dbReference type="InterPro" id="IPR012677">
    <property type="entry name" value="Nucleotide-bd_a/b_plait_sf"/>
</dbReference>
<feature type="domain" description="C3H1-type" evidence="31">
    <location>
        <begin position="186"/>
        <end position="213"/>
    </location>
</feature>
<evidence type="ECO:0000256" key="27">
    <source>
        <dbReference type="SAM" id="Coils"/>
    </source>
</evidence>
<evidence type="ECO:0000256" key="9">
    <source>
        <dbReference type="ARBA" id="ARBA00022679"/>
    </source>
</evidence>
<evidence type="ECO:0000256" key="7">
    <source>
        <dbReference type="ARBA" id="ARBA00022490"/>
    </source>
</evidence>
<feature type="region of interest" description="Disordered" evidence="28">
    <location>
        <begin position="917"/>
        <end position="939"/>
    </location>
</feature>
<keyword evidence="7" id="KW-0963">Cytoplasm</keyword>
<feature type="coiled-coil region" evidence="27">
    <location>
        <begin position="753"/>
        <end position="794"/>
    </location>
</feature>
<feature type="zinc finger region" description="C3H1-type" evidence="26">
    <location>
        <begin position="186"/>
        <end position="213"/>
    </location>
</feature>
<evidence type="ECO:0000259" key="29">
    <source>
        <dbReference type="PROSITE" id="PS50089"/>
    </source>
</evidence>
<evidence type="ECO:0000256" key="28">
    <source>
        <dbReference type="SAM" id="MobiDB-lite"/>
    </source>
</evidence>
<dbReference type="PROSITE" id="PS50103">
    <property type="entry name" value="ZF_C3H1"/>
    <property type="match status" value="1"/>
</dbReference>
<keyword evidence="17" id="KW-0539">Nucleus</keyword>
<dbReference type="PROSITE" id="PS50089">
    <property type="entry name" value="ZF_RING_2"/>
    <property type="match status" value="1"/>
</dbReference>
<accession>A0A2P2HWZ5</accession>
<comment type="function">
    <text evidence="18">Has E3 ubiquitin ligase activity, promoting ubiquitination and degradation of target proteins. Involved in activation of the JAK/STAT pathway. Catalyzes ubiquitination of methylated RBM15. Plays a role in quality control of translation of mitochondrial outer membrane-localized mRNA. As part of the PINK1-regulated signaling, upon mitochondria damage, ubiquitinates ABCE1 and thereby recruits autophagy receptors to the mitochondrial outer membrane to initiate mitophagy.</text>
</comment>
<comment type="catalytic activity">
    <reaction evidence="1">
        <text>S-ubiquitinyl-[E2 ubiquitin-conjugating enzyme]-L-cysteine + [acceptor protein]-L-lysine = [E2 ubiquitin-conjugating enzyme]-L-cysteine + N(6)-ubiquitinyl-[acceptor protein]-L-lysine.</text>
        <dbReference type="EC" id="2.3.2.27"/>
    </reaction>
</comment>
<protein>
    <recommendedName>
        <fullName evidence="20">CCR4-NOT transcription complex subunit 4</fullName>
        <ecNumber evidence="5">2.3.2.27</ecNumber>
    </recommendedName>
    <alternativeName>
        <fullName evidence="23">CCR4-associated factor 4</fullName>
    </alternativeName>
    <alternativeName>
        <fullName evidence="24">E3 ubiquitin-protein ligase CNOT4</fullName>
    </alternativeName>
    <alternativeName>
        <fullName evidence="21">Potential transcriptional repressor NOT4Hp</fullName>
    </alternativeName>
    <alternativeName>
        <fullName evidence="22">RING-type E3 ubiquitin transferase CNOT4</fullName>
    </alternativeName>
</protein>
<dbReference type="GO" id="GO:0003723">
    <property type="term" value="F:RNA binding"/>
    <property type="evidence" value="ECO:0007669"/>
    <property type="project" value="UniProtKB-UniRule"/>
</dbReference>
<dbReference type="Gene3D" id="3.30.40.10">
    <property type="entry name" value="Zinc/RING finger domain, C3HC4 (zinc finger)"/>
    <property type="match status" value="1"/>
</dbReference>
<dbReference type="PANTHER" id="PTHR12603">
    <property type="entry name" value="CCR4-NOT TRANSCRIPTION COMPLEX RELATED"/>
    <property type="match status" value="1"/>
</dbReference>
<evidence type="ECO:0000256" key="24">
    <source>
        <dbReference type="ARBA" id="ARBA00083942"/>
    </source>
</evidence>
<evidence type="ECO:0000313" key="33">
    <source>
        <dbReference type="EMBL" id="LAC20051.1"/>
    </source>
</evidence>
<comment type="pathway">
    <text evidence="4">Protein modification; protein ubiquitination.</text>
</comment>
<dbReference type="InterPro" id="IPR039515">
    <property type="entry name" value="NOT4_mRING-HC-C4C4"/>
</dbReference>
<feature type="region of interest" description="Disordered" evidence="28">
    <location>
        <begin position="1215"/>
        <end position="1251"/>
    </location>
</feature>
<feature type="compositionally biased region" description="Polar residues" evidence="28">
    <location>
        <begin position="468"/>
        <end position="480"/>
    </location>
</feature>
<evidence type="ECO:0000256" key="14">
    <source>
        <dbReference type="ARBA" id="ARBA00022843"/>
    </source>
</evidence>
<dbReference type="SUPFAM" id="SSF57850">
    <property type="entry name" value="RING/U-box"/>
    <property type="match status" value="1"/>
</dbReference>
<dbReference type="GO" id="GO:0061630">
    <property type="term" value="F:ubiquitin protein ligase activity"/>
    <property type="evidence" value="ECO:0007669"/>
    <property type="project" value="UniProtKB-EC"/>
</dbReference>
<dbReference type="InterPro" id="IPR039780">
    <property type="entry name" value="Mot2"/>
</dbReference>
<dbReference type="FunFam" id="3.30.40.10:FF:000006">
    <property type="entry name" value="CCR4-NOT transcription complex subunit 4"/>
    <property type="match status" value="1"/>
</dbReference>
<dbReference type="EC" id="2.3.2.27" evidence="5"/>